<dbReference type="Gene3D" id="1.10.443.10">
    <property type="entry name" value="Intergrase catalytic core"/>
    <property type="match status" value="1"/>
</dbReference>
<feature type="domain" description="Tyr recombinase" evidence="2">
    <location>
        <begin position="259"/>
        <end position="456"/>
    </location>
</feature>
<dbReference type="Proteomes" id="UP000494301">
    <property type="component" value="Unassembled WGS sequence"/>
</dbReference>
<dbReference type="Pfam" id="PF00589">
    <property type="entry name" value="Phage_integrase"/>
    <property type="match status" value="1"/>
</dbReference>
<dbReference type="InterPro" id="IPR011010">
    <property type="entry name" value="DNA_brk_join_enz"/>
</dbReference>
<reference evidence="3 4" key="1">
    <citation type="submission" date="2020-04" db="EMBL/GenBank/DDBJ databases">
        <authorList>
            <person name="Depoorter E."/>
        </authorList>
    </citation>
    <scope>NUCLEOTIDE SEQUENCE [LARGE SCALE GENOMIC DNA]</scope>
    <source>
        <strain evidence="3 4">BCC0217</strain>
    </source>
</reference>
<dbReference type="PROSITE" id="PS51898">
    <property type="entry name" value="TYR_RECOMBINASE"/>
    <property type="match status" value="1"/>
</dbReference>
<dbReference type="AlphaFoldDB" id="A0A6J5JRJ4"/>
<dbReference type="CDD" id="cd00397">
    <property type="entry name" value="DNA_BRE_C"/>
    <property type="match status" value="1"/>
</dbReference>
<evidence type="ECO:0000313" key="4">
    <source>
        <dbReference type="Proteomes" id="UP000494301"/>
    </source>
</evidence>
<dbReference type="EMBL" id="CABWIL020000048">
    <property type="protein sequence ID" value="CAB3974552.1"/>
    <property type="molecule type" value="Genomic_DNA"/>
</dbReference>
<evidence type="ECO:0000259" key="2">
    <source>
        <dbReference type="PROSITE" id="PS51898"/>
    </source>
</evidence>
<organism evidence="3 4">
    <name type="scientific">Burkholderia aenigmatica</name>
    <dbReference type="NCBI Taxonomy" id="2015348"/>
    <lineage>
        <taxon>Bacteria</taxon>
        <taxon>Pseudomonadati</taxon>
        <taxon>Pseudomonadota</taxon>
        <taxon>Betaproteobacteria</taxon>
        <taxon>Burkholderiales</taxon>
        <taxon>Burkholderiaceae</taxon>
        <taxon>Burkholderia</taxon>
        <taxon>Burkholderia cepacia complex</taxon>
    </lineage>
</organism>
<evidence type="ECO:0000256" key="1">
    <source>
        <dbReference type="ARBA" id="ARBA00023172"/>
    </source>
</evidence>
<accession>A0A6J5JRJ4</accession>
<evidence type="ECO:0000313" key="3">
    <source>
        <dbReference type="EMBL" id="CAB3974552.1"/>
    </source>
</evidence>
<dbReference type="SUPFAM" id="SSF56349">
    <property type="entry name" value="DNA breaking-rejoining enzymes"/>
    <property type="match status" value="1"/>
</dbReference>
<gene>
    <name evidence="3" type="ORF">BLA3211_08072</name>
</gene>
<proteinExistence type="predicted"/>
<keyword evidence="1" id="KW-0233">DNA recombination</keyword>
<dbReference type="InterPro" id="IPR002104">
    <property type="entry name" value="Integrase_catalytic"/>
</dbReference>
<dbReference type="GO" id="GO:0006310">
    <property type="term" value="P:DNA recombination"/>
    <property type="evidence" value="ECO:0007669"/>
    <property type="project" value="UniProtKB-KW"/>
</dbReference>
<dbReference type="GO" id="GO:0015074">
    <property type="term" value="P:DNA integration"/>
    <property type="evidence" value="ECO:0007669"/>
    <property type="project" value="InterPro"/>
</dbReference>
<dbReference type="GO" id="GO:0003677">
    <property type="term" value="F:DNA binding"/>
    <property type="evidence" value="ECO:0007669"/>
    <property type="project" value="InterPro"/>
</dbReference>
<protein>
    <recommendedName>
        <fullName evidence="2">Tyr recombinase domain-containing protein</fullName>
    </recommendedName>
</protein>
<dbReference type="InterPro" id="IPR013762">
    <property type="entry name" value="Integrase-like_cat_sf"/>
</dbReference>
<sequence>MPVYGAVFGSDVWPYEESTSEEYNGPTSSSFVWRDYMEGRGTTYQHPASTQMSKYALCLTADMVHDLKVSAYIHGHYPKLIKNSRGTKEKLKPITVQARTVELAKFFSHAIRLGANKHSASVTKLSDISFSLLKEAIATYHGRSDSLRRALNLISDPVIQCNLNAPLQWTIQDIKSMSIAWRVTPDYEGTPTLRDDQFLFLLEKCKSAITTLKSAAGLQIHDSECRALEQTSRWFENEMAACAINAYFEGNGFRTGDFQRNFGFSLSEIDRIIDDGHAAAITIILLLSAMRRSEVRYLQRNCLAFEHGYWLLKSKEIKGKPKDMPISEGWLAIDLTRDAYDVLMFITEKTGNNSLFSTPFRGQTSRSSKAYSPATIGRRISKWIDKIDDIGVFEDWTFSVHQLRETLVAQLANQQVALPFISMQLKHFHSQFSSMPNAVTAGYGQYRKQLLTSVANRVATARENALNDVFGEHARFAGGGAEEHKARIDSFFSGLGLFGEARARYIRDMARRGVKLMPTSIGHCAKNFLELAEDELPPCYGDYHCDPNCSSHVITERSADTLKMRREYALNEAELETKTAYKVIWLGMAQQLDTHIKCLDSRRPHG</sequence>
<name>A0A6J5JRJ4_9BURK</name>